<keyword evidence="3" id="KW-0949">S-adenosyl-L-methionine</keyword>
<dbReference type="PANTHER" id="PTHR43042">
    <property type="entry name" value="SAM-DEPENDENT METHYLTRANSFERASE"/>
    <property type="match status" value="1"/>
</dbReference>
<dbReference type="PROSITE" id="PS50890">
    <property type="entry name" value="PUA"/>
    <property type="match status" value="1"/>
</dbReference>
<dbReference type="EMBL" id="CP144914">
    <property type="protein sequence ID" value="WWD79880.1"/>
    <property type="molecule type" value="Genomic_DNA"/>
</dbReference>
<keyword evidence="2 6" id="KW-0808">Transferase</keyword>
<dbReference type="AlphaFoldDB" id="A0A5C7FKN3"/>
<dbReference type="CDD" id="cd11572">
    <property type="entry name" value="RlmI_M_like"/>
    <property type="match status" value="1"/>
</dbReference>
<dbReference type="Gene3D" id="3.40.50.150">
    <property type="entry name" value="Vaccinia Virus protein VP39"/>
    <property type="match status" value="1"/>
</dbReference>
<evidence type="ECO:0000259" key="4">
    <source>
        <dbReference type="Pfam" id="PF10672"/>
    </source>
</evidence>
<protein>
    <submittedName>
        <fullName evidence="6">Class I SAM-dependent rRNA methyltransferase</fullName>
        <ecNumber evidence="6">2.1.1.-</ecNumber>
    </submittedName>
</protein>
<dbReference type="Gene3D" id="2.30.130.10">
    <property type="entry name" value="PUA domain"/>
    <property type="match status" value="1"/>
</dbReference>
<dbReference type="Pfam" id="PF10672">
    <property type="entry name" value="Methyltrans_SAM"/>
    <property type="match status" value="1"/>
</dbReference>
<evidence type="ECO:0000256" key="2">
    <source>
        <dbReference type="ARBA" id="ARBA00022679"/>
    </source>
</evidence>
<dbReference type="Pfam" id="PF17785">
    <property type="entry name" value="PUA_3"/>
    <property type="match status" value="1"/>
</dbReference>
<dbReference type="GO" id="GO:0003723">
    <property type="term" value="F:RNA binding"/>
    <property type="evidence" value="ECO:0007669"/>
    <property type="project" value="InterPro"/>
</dbReference>
<accession>A0A5C7FKN3</accession>
<dbReference type="Proteomes" id="UP000321816">
    <property type="component" value="Chromosome"/>
</dbReference>
<dbReference type="InterPro" id="IPR036974">
    <property type="entry name" value="PUA_sf"/>
</dbReference>
<dbReference type="GO" id="GO:0032259">
    <property type="term" value="P:methylation"/>
    <property type="evidence" value="ECO:0007669"/>
    <property type="project" value="UniProtKB-KW"/>
</dbReference>
<dbReference type="InterPro" id="IPR015947">
    <property type="entry name" value="PUA-like_sf"/>
</dbReference>
<proteinExistence type="predicted"/>
<dbReference type="EC" id="2.1.1.-" evidence="6"/>
<evidence type="ECO:0000256" key="1">
    <source>
        <dbReference type="ARBA" id="ARBA00022603"/>
    </source>
</evidence>
<dbReference type="SUPFAM" id="SSF88697">
    <property type="entry name" value="PUA domain-like"/>
    <property type="match status" value="1"/>
</dbReference>
<feature type="domain" description="RlmI-like PUA" evidence="5">
    <location>
        <begin position="6"/>
        <end position="68"/>
    </location>
</feature>
<organism evidence="6 7">
    <name type="scientific">Alkalicoccus halolimnae</name>
    <dbReference type="NCBI Taxonomy" id="1667239"/>
    <lineage>
        <taxon>Bacteria</taxon>
        <taxon>Bacillati</taxon>
        <taxon>Bacillota</taxon>
        <taxon>Bacilli</taxon>
        <taxon>Bacillales</taxon>
        <taxon>Bacillaceae</taxon>
        <taxon>Alkalicoccus</taxon>
    </lineage>
</organism>
<sequence>MEETTLKIKQKYSRNYVAGYPLLMEETIANPEVLTTEGEPLEIVMEDGTFIGKGYYGAQNKGLGWILTHKKTDQINGQLFEKKLTVALGRRSFLFEDESTTAFRIVNGEGDGLGGLIIDYYDGYYLLQWYSAGIYTFKDIIVSWIMQNTDAKGIYEKKRFSSEGHYVADEDFVTGERAEFPLLVKENDVIFATYLNDGAMTGVFLDQREVRKTLRDKYAEGKTVLNTFSYTGAFSIFAALGGAASTTSIDVANRSREKTEEQFKLNDIDPDKNKIIVDDVFSYYKRAAKLGESYDIVILDPPSFARTKKRIFRAAKDYSALLKETIPITNKGGTIIASTNHAGLSQKKFRTFIEQAFEETGDKYKIQESFSLPKDFRTHPSFPDGDYLKVYFIQKLT</sequence>
<evidence type="ECO:0000313" key="7">
    <source>
        <dbReference type="Proteomes" id="UP000321816"/>
    </source>
</evidence>
<dbReference type="OrthoDB" id="9805492at2"/>
<evidence type="ECO:0000259" key="5">
    <source>
        <dbReference type="Pfam" id="PF17785"/>
    </source>
</evidence>
<evidence type="ECO:0000313" key="6">
    <source>
        <dbReference type="EMBL" id="WWD79880.1"/>
    </source>
</evidence>
<dbReference type="InterPro" id="IPR041532">
    <property type="entry name" value="RlmI-like_PUA"/>
</dbReference>
<dbReference type="Gene3D" id="3.30.750.80">
    <property type="entry name" value="RNA methyltransferase domain (HRMD) like"/>
    <property type="match status" value="1"/>
</dbReference>
<evidence type="ECO:0000256" key="3">
    <source>
        <dbReference type="ARBA" id="ARBA00022691"/>
    </source>
</evidence>
<dbReference type="PANTHER" id="PTHR43042:SF3">
    <property type="entry name" value="RIBOSOMAL RNA LARGE SUBUNIT METHYLTRANSFERASE YWBD-RELATED"/>
    <property type="match status" value="1"/>
</dbReference>
<dbReference type="InterPro" id="IPR029063">
    <property type="entry name" value="SAM-dependent_MTases_sf"/>
</dbReference>
<keyword evidence="1 6" id="KW-0489">Methyltransferase</keyword>
<dbReference type="GO" id="GO:0008168">
    <property type="term" value="F:methyltransferase activity"/>
    <property type="evidence" value="ECO:0007669"/>
    <property type="project" value="UniProtKB-KW"/>
</dbReference>
<name>A0A5C7FKN3_9BACI</name>
<dbReference type="InterPro" id="IPR019614">
    <property type="entry name" value="SAM-dep_methyl-trfase"/>
</dbReference>
<dbReference type="KEGG" id="ahal:FTX54_016025"/>
<dbReference type="SUPFAM" id="SSF53335">
    <property type="entry name" value="S-adenosyl-L-methionine-dependent methyltransferases"/>
    <property type="match status" value="1"/>
</dbReference>
<dbReference type="CDD" id="cd02440">
    <property type="entry name" value="AdoMet_MTases"/>
    <property type="match status" value="1"/>
</dbReference>
<dbReference type="RefSeq" id="WP_147802656.1">
    <property type="nucleotide sequence ID" value="NZ_CP144914.1"/>
</dbReference>
<gene>
    <name evidence="6" type="ORF">FTX54_016025</name>
</gene>
<feature type="domain" description="S-adenosylmethionine-dependent methyltransferase" evidence="4">
    <location>
        <begin position="172"/>
        <end position="345"/>
    </location>
</feature>
<keyword evidence="7" id="KW-1185">Reference proteome</keyword>
<reference evidence="6 7" key="1">
    <citation type="submission" date="2024-01" db="EMBL/GenBank/DDBJ databases">
        <title>Complete Genome Sequence of Alkalicoccus halolimnae BZ-SZ-XJ29T, a Moderately Halophilic Bacterium Isolated from a Salt Lake.</title>
        <authorList>
            <person name="Zhao B."/>
        </authorList>
    </citation>
    <scope>NUCLEOTIDE SEQUENCE [LARGE SCALE GENOMIC DNA]</scope>
    <source>
        <strain evidence="6 7">BZ-SZ-XJ29</strain>
    </source>
</reference>